<feature type="transmembrane region" description="Helical" evidence="1">
    <location>
        <begin position="12"/>
        <end position="31"/>
    </location>
</feature>
<organism evidence="2 3">
    <name type="scientific">Crateriforma conspicua</name>
    <dbReference type="NCBI Taxonomy" id="2527996"/>
    <lineage>
        <taxon>Bacteria</taxon>
        <taxon>Pseudomonadati</taxon>
        <taxon>Planctomycetota</taxon>
        <taxon>Planctomycetia</taxon>
        <taxon>Planctomycetales</taxon>
        <taxon>Planctomycetaceae</taxon>
        <taxon>Crateriforma</taxon>
    </lineage>
</organism>
<proteinExistence type="predicted"/>
<evidence type="ECO:0000256" key="1">
    <source>
        <dbReference type="SAM" id="Phobius"/>
    </source>
</evidence>
<evidence type="ECO:0000313" key="2">
    <source>
        <dbReference type="EMBL" id="TWU61983.1"/>
    </source>
</evidence>
<name>A0A5C6FNN3_9PLAN</name>
<reference evidence="2 3" key="1">
    <citation type="submission" date="2019-02" db="EMBL/GenBank/DDBJ databases">
        <title>Deep-cultivation of Planctomycetes and their phenomic and genomic characterization uncovers novel biology.</title>
        <authorList>
            <person name="Wiegand S."/>
            <person name="Jogler M."/>
            <person name="Boedeker C."/>
            <person name="Pinto D."/>
            <person name="Vollmers J."/>
            <person name="Rivas-Marin E."/>
            <person name="Kohn T."/>
            <person name="Peeters S.H."/>
            <person name="Heuer A."/>
            <person name="Rast P."/>
            <person name="Oberbeckmann S."/>
            <person name="Bunk B."/>
            <person name="Jeske O."/>
            <person name="Meyerdierks A."/>
            <person name="Storesund J.E."/>
            <person name="Kallscheuer N."/>
            <person name="Luecker S."/>
            <person name="Lage O.M."/>
            <person name="Pohl T."/>
            <person name="Merkel B.J."/>
            <person name="Hornburger P."/>
            <person name="Mueller R.-W."/>
            <person name="Bruemmer F."/>
            <person name="Labrenz M."/>
            <person name="Spormann A.M."/>
            <person name="Op Den Camp H."/>
            <person name="Overmann J."/>
            <person name="Amann R."/>
            <person name="Jetten M.S.M."/>
            <person name="Mascher T."/>
            <person name="Medema M.H."/>
            <person name="Devos D.P."/>
            <person name="Kaster A.-K."/>
            <person name="Ovreas L."/>
            <person name="Rohde M."/>
            <person name="Galperin M.Y."/>
            <person name="Jogler C."/>
        </authorList>
    </citation>
    <scope>NUCLEOTIDE SEQUENCE [LARGE SCALE GENOMIC DNA]</scope>
    <source>
        <strain evidence="2 3">V7</strain>
    </source>
</reference>
<comment type="caution">
    <text evidence="2">The sequence shown here is derived from an EMBL/GenBank/DDBJ whole genome shotgun (WGS) entry which is preliminary data.</text>
</comment>
<sequence length="344" mass="37914">MKDEIRIRLSVGLIVVAVLHAVLLGAVFTALHRAPRPQTNDDWRLPSARPTPPVGRQIEKLPEPAQVNLDAQGELKQQSGYCPPPCPPVVRPTLRPYRVVPATPVVRPSTPTPATAPAPTVPAPIIVTPTNSAGNAVPETATKRYQIALFVGNDAKSQQLLDWFNEDSKLSKLRQSCEFQVYTESNALYKTRYADIVPASQFPVVLFQDSSGGHVHAAGYTMLPSTPAELFDDLRHGYELYQQTRQAQKTGALKSRGYSWDSAISPTLQLSPEDCPDGYCPIEPTEPTWRPFDRDRDRDREPLFDRDSSGRNAFIWAGAGELATLALIVVAIILLGFILIKRGM</sequence>
<dbReference type="Proteomes" id="UP000316476">
    <property type="component" value="Unassembled WGS sequence"/>
</dbReference>
<dbReference type="EMBL" id="SJPZ01000002">
    <property type="protein sequence ID" value="TWU61983.1"/>
    <property type="molecule type" value="Genomic_DNA"/>
</dbReference>
<accession>A0A5C6FNN3</accession>
<dbReference type="AlphaFoldDB" id="A0A5C6FNN3"/>
<feature type="transmembrane region" description="Helical" evidence="1">
    <location>
        <begin position="313"/>
        <end position="340"/>
    </location>
</feature>
<keyword evidence="1" id="KW-1133">Transmembrane helix</keyword>
<protein>
    <submittedName>
        <fullName evidence="2">Uncharacterized protein</fullName>
    </submittedName>
</protein>
<evidence type="ECO:0000313" key="3">
    <source>
        <dbReference type="Proteomes" id="UP000316476"/>
    </source>
</evidence>
<keyword evidence="1" id="KW-0812">Transmembrane</keyword>
<gene>
    <name evidence="2" type="ORF">V7x_36740</name>
</gene>
<keyword evidence="1" id="KW-0472">Membrane</keyword>